<sequence>MVFPLCDLNAGETATVVWLICEPSMERRLGQQGFRFGEPVTCIFKSRMAGLSAYRIHKKVVGLRQRTTREILVRRI</sequence>
<dbReference type="EMBL" id="BAABXL010000001">
    <property type="protein sequence ID" value="GAA6270425.1"/>
    <property type="molecule type" value="Genomic_DNA"/>
</dbReference>
<keyword evidence="4" id="KW-1185">Reference proteome</keyword>
<dbReference type="Pfam" id="PF04023">
    <property type="entry name" value="FeoA"/>
    <property type="match status" value="1"/>
</dbReference>
<evidence type="ECO:0000256" key="1">
    <source>
        <dbReference type="ARBA" id="ARBA00023004"/>
    </source>
</evidence>
<dbReference type="InterPro" id="IPR038157">
    <property type="entry name" value="FeoA_core_dom"/>
</dbReference>
<dbReference type="Gene3D" id="2.30.30.90">
    <property type="match status" value="1"/>
</dbReference>
<evidence type="ECO:0000313" key="4">
    <source>
        <dbReference type="Proteomes" id="UP001600894"/>
    </source>
</evidence>
<gene>
    <name evidence="3" type="ORF">F130042H8_34850</name>
</gene>
<proteinExistence type="predicted"/>
<dbReference type="RefSeq" id="WP_176254857.1">
    <property type="nucleotide sequence ID" value="NZ_BAABXL010000001.1"/>
</dbReference>
<evidence type="ECO:0000313" key="3">
    <source>
        <dbReference type="EMBL" id="GAA6270425.1"/>
    </source>
</evidence>
<keyword evidence="1" id="KW-0408">Iron</keyword>
<name>A0ABQ0B2D0_9FIRM</name>
<dbReference type="InterPro" id="IPR008988">
    <property type="entry name" value="Transcriptional_repressor_C"/>
</dbReference>
<protein>
    <recommendedName>
        <fullName evidence="2">Ferrous iron transporter FeoA-like domain-containing protein</fullName>
    </recommendedName>
</protein>
<dbReference type="Proteomes" id="UP001600894">
    <property type="component" value="Unassembled WGS sequence"/>
</dbReference>
<comment type="caution">
    <text evidence="3">The sequence shown here is derived from an EMBL/GenBank/DDBJ whole genome shotgun (WGS) entry which is preliminary data.</text>
</comment>
<organism evidence="3 4">
    <name type="scientific">Enterocloster alcoholdehydrogenati</name>
    <dbReference type="NCBI Taxonomy" id="2547410"/>
    <lineage>
        <taxon>Bacteria</taxon>
        <taxon>Bacillati</taxon>
        <taxon>Bacillota</taxon>
        <taxon>Clostridia</taxon>
        <taxon>Lachnospirales</taxon>
        <taxon>Lachnospiraceae</taxon>
        <taxon>Enterocloster</taxon>
    </lineage>
</organism>
<dbReference type="SUPFAM" id="SSF50037">
    <property type="entry name" value="C-terminal domain of transcriptional repressors"/>
    <property type="match status" value="1"/>
</dbReference>
<dbReference type="InterPro" id="IPR007167">
    <property type="entry name" value="Fe-transptr_FeoA-like"/>
</dbReference>
<feature type="domain" description="Ferrous iron transporter FeoA-like" evidence="2">
    <location>
        <begin position="4"/>
        <end position="74"/>
    </location>
</feature>
<reference evidence="3 4" key="1">
    <citation type="submission" date="2024-04" db="EMBL/GenBank/DDBJ databases">
        <title>Defined microbial consortia suppress multidrug-resistant proinflammatory Enterobacteriaceae via ecological control.</title>
        <authorList>
            <person name="Furuichi M."/>
            <person name="Kawaguchi T."/>
            <person name="Pust M."/>
            <person name="Yasuma K."/>
            <person name="Plichta D."/>
            <person name="Hasegawa N."/>
            <person name="Ohya T."/>
            <person name="Bhattarai S."/>
            <person name="Sasajima S."/>
            <person name="Aoto Y."/>
            <person name="Tuganbaev T."/>
            <person name="Yaginuma M."/>
            <person name="Ueda M."/>
            <person name="Okahashi N."/>
            <person name="Amafuji K."/>
            <person name="Kiridooshi Y."/>
            <person name="Sugita K."/>
            <person name="Strazar M."/>
            <person name="Skelly A."/>
            <person name="Suda W."/>
            <person name="Hattori M."/>
            <person name="Nakamoto N."/>
            <person name="Caballero S."/>
            <person name="Norman J."/>
            <person name="Olle B."/>
            <person name="Tanoue T."/>
            <person name="Arita M."/>
            <person name="Bucci V."/>
            <person name="Atarashi K."/>
            <person name="Xavier R."/>
            <person name="Honda K."/>
        </authorList>
    </citation>
    <scope>NUCLEOTIDE SEQUENCE [LARGE SCALE GENOMIC DNA]</scope>
    <source>
        <strain evidence="4">f13</strain>
    </source>
</reference>
<evidence type="ECO:0000259" key="2">
    <source>
        <dbReference type="Pfam" id="PF04023"/>
    </source>
</evidence>
<accession>A0ABQ0B2D0</accession>